<evidence type="ECO:0000313" key="1">
    <source>
        <dbReference type="EMBL" id="CAM9623071.1"/>
    </source>
</evidence>
<organism evidence="1 2">
    <name type="scientific">Rangifer tarandus platyrhynchus</name>
    <name type="common">Svalbard reindeer</name>
    <dbReference type="NCBI Taxonomy" id="3082113"/>
    <lineage>
        <taxon>Eukaryota</taxon>
        <taxon>Metazoa</taxon>
        <taxon>Chordata</taxon>
        <taxon>Craniata</taxon>
        <taxon>Vertebrata</taxon>
        <taxon>Euteleostomi</taxon>
        <taxon>Mammalia</taxon>
        <taxon>Eutheria</taxon>
        <taxon>Laurasiatheria</taxon>
        <taxon>Artiodactyla</taxon>
        <taxon>Ruminantia</taxon>
        <taxon>Pecora</taxon>
        <taxon>Cervidae</taxon>
        <taxon>Odocoileinae</taxon>
        <taxon>Rangifer</taxon>
    </lineage>
</organism>
<name>A0AC59YE83_RANTA</name>
<protein>
    <submittedName>
        <fullName evidence="1">Uncharacterized protein</fullName>
    </submittedName>
</protein>
<proteinExistence type="predicted"/>
<reference evidence="1" key="1">
    <citation type="submission" date="2023-05" db="EMBL/GenBank/DDBJ databases">
        <authorList>
            <consortium name="ELIXIR-Norway"/>
        </authorList>
    </citation>
    <scope>NUCLEOTIDE SEQUENCE</scope>
</reference>
<gene>
    <name evidence="1" type="ORF">MRATA1EN22A_LOCUS5117</name>
</gene>
<accession>A0AC59YE83</accession>
<sequence length="186" mass="20209">MRVYVICVYVCLLGDICNIDGFYFRAMECSKNILFTLLLLIHGHTHECSLYIHSLQKNPVIPAVCPSNGVFQCANSVSSFFFLRSRKRLRCTLGSVRGCRAASSPLCLLPQRPPRSHEREEHAAAWGAGSGMQSSSRGQGQPAEQLKLCPGGEAESRAGGQGEKVAGRGTAVAGLLLWRKSCRRGA</sequence>
<reference evidence="1" key="2">
    <citation type="submission" date="2025-03" db="EMBL/GenBank/DDBJ databases">
        <authorList>
            <consortium name="ELIXIR-Norway"/>
            <consortium name="Elixir Norway"/>
        </authorList>
    </citation>
    <scope>NUCLEOTIDE SEQUENCE</scope>
</reference>
<evidence type="ECO:0000313" key="2">
    <source>
        <dbReference type="Proteomes" id="UP001162501"/>
    </source>
</evidence>
<dbReference type="EMBL" id="OX596098">
    <property type="protein sequence ID" value="CAM9623071.1"/>
    <property type="molecule type" value="Genomic_DNA"/>
</dbReference>
<dbReference type="Proteomes" id="UP001162501">
    <property type="component" value="Chromosome 14"/>
</dbReference>